<keyword evidence="2" id="KW-0808">Transferase</keyword>
<dbReference type="InterPro" id="IPR052220">
    <property type="entry name" value="METTL25"/>
</dbReference>
<dbReference type="GO" id="GO:0032259">
    <property type="term" value="P:methylation"/>
    <property type="evidence" value="ECO:0007669"/>
    <property type="project" value="UniProtKB-KW"/>
</dbReference>
<evidence type="ECO:0000259" key="1">
    <source>
        <dbReference type="Pfam" id="PF13679"/>
    </source>
</evidence>
<dbReference type="AlphaFoldDB" id="A0A8K0WMM6"/>
<reference evidence="2" key="1">
    <citation type="journal article" date="2021" name="Nat. Commun.">
        <title>Genetic determinants of endophytism in the Arabidopsis root mycobiome.</title>
        <authorList>
            <person name="Mesny F."/>
            <person name="Miyauchi S."/>
            <person name="Thiergart T."/>
            <person name="Pickel B."/>
            <person name="Atanasova L."/>
            <person name="Karlsson M."/>
            <person name="Huettel B."/>
            <person name="Barry K.W."/>
            <person name="Haridas S."/>
            <person name="Chen C."/>
            <person name="Bauer D."/>
            <person name="Andreopoulos W."/>
            <person name="Pangilinan J."/>
            <person name="LaButti K."/>
            <person name="Riley R."/>
            <person name="Lipzen A."/>
            <person name="Clum A."/>
            <person name="Drula E."/>
            <person name="Henrissat B."/>
            <person name="Kohler A."/>
            <person name="Grigoriev I.V."/>
            <person name="Martin F.M."/>
            <person name="Hacquard S."/>
        </authorList>
    </citation>
    <scope>NUCLEOTIDE SEQUENCE</scope>
    <source>
        <strain evidence="2">MPI-CAGE-CH-0235</strain>
    </source>
</reference>
<proteinExistence type="predicted"/>
<evidence type="ECO:0000313" key="3">
    <source>
        <dbReference type="Proteomes" id="UP000813444"/>
    </source>
</evidence>
<dbReference type="InterPro" id="IPR029063">
    <property type="entry name" value="SAM-dependent_MTases_sf"/>
</dbReference>
<dbReference type="Pfam" id="PF13679">
    <property type="entry name" value="Methyltransf_32"/>
    <property type="match status" value="1"/>
</dbReference>
<dbReference type="PANTHER" id="PTHR12496">
    <property type="entry name" value="CGI-41 METHYLTRANSFERASE"/>
    <property type="match status" value="1"/>
</dbReference>
<name>A0A8K0WMM6_9HYPO</name>
<protein>
    <submittedName>
        <fullName evidence="2">Methyltransferase domain-containing protein</fullName>
    </submittedName>
</protein>
<sequence>MPSAMLSLPPSYSSARNYTDDICAFLSTPLVRQITGGIHVNDALIHHAWEKLPPEWTAWFSSVPDHRLVQRHLLQHIEETEPHDLEHSKDDVLLSSQIQPQSLTKWLNTVRSLALPRVQRNGPSISLPDILKQRMKTKKIAEISRATAYIHAKCVDLNITHIIDMGSGQGYLSASLAFLFPNLHILAIDGSGSQIEGSKSFAASLGIKEDRLQHVVHWIDGSSAVQSIIEDWAQGTRCILVGLHACGNLSEHMLRYFVTIPCIQALAAIGCCYNHIIATSPEYPQGFPISSALTCRDLFLSPTAFMAACQVPDNWKTPEAYNKQDNNISVFTKRRLYRAMLERLFYDKGVKLNTEERPAWGTRKSDMVDFTSYTRKAMDSLQIEDSKITPMDLALYEEKYGKFGGQIAILWTLSIICCKVIESAILMDRYWYLEEQNVGKVDVFPIFDPMVSPRNMIVVAEKQREEQREE</sequence>
<dbReference type="OrthoDB" id="10258156at2759"/>
<accession>A0A8K0WMM6</accession>
<dbReference type="SUPFAM" id="SSF53335">
    <property type="entry name" value="S-adenosyl-L-methionine-dependent methyltransferases"/>
    <property type="match status" value="1"/>
</dbReference>
<keyword evidence="2" id="KW-0489">Methyltransferase</keyword>
<dbReference type="EMBL" id="JAGPNK010000012">
    <property type="protein sequence ID" value="KAH7310713.1"/>
    <property type="molecule type" value="Genomic_DNA"/>
</dbReference>
<evidence type="ECO:0000313" key="2">
    <source>
        <dbReference type="EMBL" id="KAH7310713.1"/>
    </source>
</evidence>
<dbReference type="GO" id="GO:0008168">
    <property type="term" value="F:methyltransferase activity"/>
    <property type="evidence" value="ECO:0007669"/>
    <property type="project" value="UniProtKB-KW"/>
</dbReference>
<dbReference type="PANTHER" id="PTHR12496:SF0">
    <property type="entry name" value="METHYLTRANSFERASE DOMAIN-CONTAINING PROTEIN"/>
    <property type="match status" value="1"/>
</dbReference>
<keyword evidence="3" id="KW-1185">Reference proteome</keyword>
<dbReference type="Gene3D" id="3.40.50.150">
    <property type="entry name" value="Vaccinia Virus protein VP39"/>
    <property type="match status" value="1"/>
</dbReference>
<organism evidence="2 3">
    <name type="scientific">Stachybotrys elegans</name>
    <dbReference type="NCBI Taxonomy" id="80388"/>
    <lineage>
        <taxon>Eukaryota</taxon>
        <taxon>Fungi</taxon>
        <taxon>Dikarya</taxon>
        <taxon>Ascomycota</taxon>
        <taxon>Pezizomycotina</taxon>
        <taxon>Sordariomycetes</taxon>
        <taxon>Hypocreomycetidae</taxon>
        <taxon>Hypocreales</taxon>
        <taxon>Stachybotryaceae</taxon>
        <taxon>Stachybotrys</taxon>
    </lineage>
</organism>
<gene>
    <name evidence="2" type="ORF">B0I35DRAFT_78158</name>
</gene>
<comment type="caution">
    <text evidence="2">The sequence shown here is derived from an EMBL/GenBank/DDBJ whole genome shotgun (WGS) entry which is preliminary data.</text>
</comment>
<dbReference type="InterPro" id="IPR025714">
    <property type="entry name" value="Methyltranfer_dom"/>
</dbReference>
<dbReference type="Proteomes" id="UP000813444">
    <property type="component" value="Unassembled WGS sequence"/>
</dbReference>
<feature type="domain" description="Methyltransferase" evidence="1">
    <location>
        <begin position="138"/>
        <end position="276"/>
    </location>
</feature>